<protein>
    <submittedName>
        <fullName evidence="3">Uncharacterized protein</fullName>
    </submittedName>
</protein>
<feature type="compositionally biased region" description="Basic and acidic residues" evidence="1">
    <location>
        <begin position="187"/>
        <end position="199"/>
    </location>
</feature>
<dbReference type="AlphaFoldDB" id="A0A0C3AK88"/>
<accession>A0A0C3AK88</accession>
<reference evidence="3 4" key="1">
    <citation type="submission" date="2014-04" db="EMBL/GenBank/DDBJ databases">
        <authorList>
            <consortium name="DOE Joint Genome Institute"/>
            <person name="Kuo A."/>
            <person name="Tarkka M."/>
            <person name="Buscot F."/>
            <person name="Kohler A."/>
            <person name="Nagy L.G."/>
            <person name="Floudas D."/>
            <person name="Copeland A."/>
            <person name="Barry K.W."/>
            <person name="Cichocki N."/>
            <person name="Veneault-Fourrey C."/>
            <person name="LaButti K."/>
            <person name="Lindquist E.A."/>
            <person name="Lipzen A."/>
            <person name="Lundell T."/>
            <person name="Morin E."/>
            <person name="Murat C."/>
            <person name="Sun H."/>
            <person name="Tunlid A."/>
            <person name="Henrissat B."/>
            <person name="Grigoriev I.V."/>
            <person name="Hibbett D.S."/>
            <person name="Martin F."/>
            <person name="Nordberg H.P."/>
            <person name="Cantor M.N."/>
            <person name="Hua S.X."/>
        </authorList>
    </citation>
    <scope>NUCLEOTIDE SEQUENCE [LARGE SCALE GENOMIC DNA]</scope>
    <source>
        <strain evidence="3 4">F 1598</strain>
    </source>
</reference>
<feature type="transmembrane region" description="Helical" evidence="2">
    <location>
        <begin position="7"/>
        <end position="27"/>
    </location>
</feature>
<dbReference type="OrthoDB" id="2564465at2759"/>
<keyword evidence="2" id="KW-1133">Transmembrane helix</keyword>
<feature type="region of interest" description="Disordered" evidence="1">
    <location>
        <begin position="90"/>
        <end position="143"/>
    </location>
</feature>
<keyword evidence="2" id="KW-0812">Transmembrane</keyword>
<dbReference type="HOGENOM" id="CLU_037757_0_0_1"/>
<feature type="transmembrane region" description="Helical" evidence="2">
    <location>
        <begin position="252"/>
        <end position="271"/>
    </location>
</feature>
<feature type="compositionally biased region" description="Polar residues" evidence="1">
    <location>
        <begin position="56"/>
        <end position="67"/>
    </location>
</feature>
<gene>
    <name evidence="3" type="ORF">PILCRDRAFT_828370</name>
</gene>
<sequence length="330" mass="35893">MGNVHSLSSQTVLGGIVLLIGVAYYLYPQTPPTHAAKPSNSTPPKLNKKGKKNSKQSTFVQADPSSKDQGAVAPIVVPFPTVLPGQFDAESIASDEPPASQSKKSRKKKGKGNLSSLVMERTDDDRDVAPPRSSNVNWRTLAEKLVPKPRKTAVDDMLETPNYPAISRVMRVQPRPDEKPASGFSWGDHEDVGVDHERTSPGGAAGDNENDDDRDGDGEGDDNDGWGVVKSRGRTTFRELNGTSFLRTEPKFVFAISVWLSPKTIIIIHFLRTNKRQRQNTAKREAQKAAKASAEADRLATLAKHKRELERTKMLEQFASGGGGKGGDEG</sequence>
<organism evidence="3 4">
    <name type="scientific">Piloderma croceum (strain F 1598)</name>
    <dbReference type="NCBI Taxonomy" id="765440"/>
    <lineage>
        <taxon>Eukaryota</taxon>
        <taxon>Fungi</taxon>
        <taxon>Dikarya</taxon>
        <taxon>Basidiomycota</taxon>
        <taxon>Agaricomycotina</taxon>
        <taxon>Agaricomycetes</taxon>
        <taxon>Agaricomycetidae</taxon>
        <taxon>Atheliales</taxon>
        <taxon>Atheliaceae</taxon>
        <taxon>Piloderma</taxon>
    </lineage>
</organism>
<feature type="region of interest" description="Disordered" evidence="1">
    <location>
        <begin position="32"/>
        <end position="67"/>
    </location>
</feature>
<evidence type="ECO:0000313" key="3">
    <source>
        <dbReference type="EMBL" id="KIM74303.1"/>
    </source>
</evidence>
<keyword evidence="4" id="KW-1185">Reference proteome</keyword>
<feature type="region of interest" description="Disordered" evidence="1">
    <location>
        <begin position="165"/>
        <end position="229"/>
    </location>
</feature>
<keyword evidence="2" id="KW-0472">Membrane</keyword>
<name>A0A0C3AK88_PILCF</name>
<dbReference type="Proteomes" id="UP000054166">
    <property type="component" value="Unassembled WGS sequence"/>
</dbReference>
<dbReference type="EMBL" id="KN833063">
    <property type="protein sequence ID" value="KIM74303.1"/>
    <property type="molecule type" value="Genomic_DNA"/>
</dbReference>
<evidence type="ECO:0000256" key="2">
    <source>
        <dbReference type="SAM" id="Phobius"/>
    </source>
</evidence>
<evidence type="ECO:0000313" key="4">
    <source>
        <dbReference type="Proteomes" id="UP000054166"/>
    </source>
</evidence>
<feature type="compositionally biased region" description="Acidic residues" evidence="1">
    <location>
        <begin position="208"/>
        <end position="224"/>
    </location>
</feature>
<feature type="compositionally biased region" description="Basic and acidic residues" evidence="1">
    <location>
        <begin position="120"/>
        <end position="129"/>
    </location>
</feature>
<proteinExistence type="predicted"/>
<dbReference type="InParanoid" id="A0A0C3AK88"/>
<reference evidence="4" key="2">
    <citation type="submission" date="2015-01" db="EMBL/GenBank/DDBJ databases">
        <title>Evolutionary Origins and Diversification of the Mycorrhizal Mutualists.</title>
        <authorList>
            <consortium name="DOE Joint Genome Institute"/>
            <consortium name="Mycorrhizal Genomics Consortium"/>
            <person name="Kohler A."/>
            <person name="Kuo A."/>
            <person name="Nagy L.G."/>
            <person name="Floudas D."/>
            <person name="Copeland A."/>
            <person name="Barry K.W."/>
            <person name="Cichocki N."/>
            <person name="Veneault-Fourrey C."/>
            <person name="LaButti K."/>
            <person name="Lindquist E.A."/>
            <person name="Lipzen A."/>
            <person name="Lundell T."/>
            <person name="Morin E."/>
            <person name="Murat C."/>
            <person name="Riley R."/>
            <person name="Ohm R."/>
            <person name="Sun H."/>
            <person name="Tunlid A."/>
            <person name="Henrissat B."/>
            <person name="Grigoriev I.V."/>
            <person name="Hibbett D.S."/>
            <person name="Martin F."/>
        </authorList>
    </citation>
    <scope>NUCLEOTIDE SEQUENCE [LARGE SCALE GENOMIC DNA]</scope>
    <source>
        <strain evidence="4">F 1598</strain>
    </source>
</reference>
<evidence type="ECO:0000256" key="1">
    <source>
        <dbReference type="SAM" id="MobiDB-lite"/>
    </source>
</evidence>